<dbReference type="InterPro" id="IPR035986">
    <property type="entry name" value="PKD_dom_sf"/>
</dbReference>
<dbReference type="SUPFAM" id="SSF49265">
    <property type="entry name" value="Fibronectin type III"/>
    <property type="match status" value="1"/>
</dbReference>
<evidence type="ECO:0000313" key="3">
    <source>
        <dbReference type="EMBL" id="PIR71418.1"/>
    </source>
</evidence>
<accession>A0A2H0TIN3</accession>
<dbReference type="SMART" id="SM00089">
    <property type="entry name" value="PKD"/>
    <property type="match status" value="1"/>
</dbReference>
<dbReference type="Gene3D" id="2.60.40.10">
    <property type="entry name" value="Immunoglobulins"/>
    <property type="match status" value="2"/>
</dbReference>
<dbReference type="Pfam" id="PF18911">
    <property type="entry name" value="PKD_4"/>
    <property type="match status" value="1"/>
</dbReference>
<evidence type="ECO:0000256" key="1">
    <source>
        <dbReference type="SAM" id="MobiDB-lite"/>
    </source>
</evidence>
<dbReference type="AlphaFoldDB" id="A0A2H0TIN3"/>
<protein>
    <recommendedName>
        <fullName evidence="2">PKD domain-containing protein</fullName>
    </recommendedName>
</protein>
<feature type="non-terminal residue" evidence="3">
    <location>
        <position position="1"/>
    </location>
</feature>
<dbReference type="EMBL" id="PFCK01000079">
    <property type="protein sequence ID" value="PIR71418.1"/>
    <property type="molecule type" value="Genomic_DNA"/>
</dbReference>
<dbReference type="InterPro" id="IPR036116">
    <property type="entry name" value="FN3_sf"/>
</dbReference>
<feature type="domain" description="PKD" evidence="2">
    <location>
        <begin position="246"/>
        <end position="318"/>
    </location>
</feature>
<feature type="region of interest" description="Disordered" evidence="1">
    <location>
        <begin position="181"/>
        <end position="201"/>
    </location>
</feature>
<dbReference type="InterPro" id="IPR022409">
    <property type="entry name" value="PKD/Chitinase_dom"/>
</dbReference>
<dbReference type="InterPro" id="IPR013783">
    <property type="entry name" value="Ig-like_fold"/>
</dbReference>
<name>A0A2H0TIN3_9BACT</name>
<proteinExistence type="predicted"/>
<evidence type="ECO:0000313" key="4">
    <source>
        <dbReference type="Proteomes" id="UP000228909"/>
    </source>
</evidence>
<gene>
    <name evidence="3" type="ORF">COU43_02835</name>
</gene>
<dbReference type="InterPro" id="IPR000601">
    <property type="entry name" value="PKD_dom"/>
</dbReference>
<reference evidence="4" key="1">
    <citation type="submission" date="2017-09" db="EMBL/GenBank/DDBJ databases">
        <title>Depth-based differentiation of microbial function through sediment-hosted aquifers and enrichment of novel symbionts in the deep terrestrial subsurface.</title>
        <authorList>
            <person name="Probst A.J."/>
            <person name="Ladd B."/>
            <person name="Jarett J.K."/>
            <person name="Geller-Mcgrath D.E."/>
            <person name="Sieber C.M.K."/>
            <person name="Emerson J.B."/>
            <person name="Anantharaman K."/>
            <person name="Thomas B.C."/>
            <person name="Malmstrom R."/>
            <person name="Stieglmeier M."/>
            <person name="Klingl A."/>
            <person name="Woyke T."/>
            <person name="Ryan C.M."/>
            <person name="Banfield J.F."/>
        </authorList>
    </citation>
    <scope>NUCLEOTIDE SEQUENCE [LARGE SCALE GENOMIC DNA]</scope>
</reference>
<dbReference type="Proteomes" id="UP000228909">
    <property type="component" value="Unassembled WGS sequence"/>
</dbReference>
<sequence>NSPPIVEPAVYQYQRRIDVAGWQYPRCPCDTNQNTIDCPVSFSATAADPSVCYDQWTIWILGRSYTYNKILVTPERIVFPSPEINRNVASGAKSYQTPQDLLPRKTTYWYRIAVRDSYDWTGWTGCQSFYLPGVPPNPPTNLNVSQPADYCGYSTPVAFFSWTFTDPDPGDSQSAYQVQVDNNSNFPSPEDDSGKVSSGSNSYATPLGKLSYNTTYYWRIMYWDTDDLESDWTSGPSFTTPKHAYPTIDFSWAPEKPNAGELVQFTDQSTVFGGATKVSWSWTFQDGNPSSSSNQNATTTFTSAGQKTVTLRVTDSDGFSCQGEKTVNSQMPLPEWKEIPPFMWLRKLLASIGDAFSNNILFSFIK</sequence>
<evidence type="ECO:0000259" key="2">
    <source>
        <dbReference type="PROSITE" id="PS50093"/>
    </source>
</evidence>
<dbReference type="CDD" id="cd00146">
    <property type="entry name" value="PKD"/>
    <property type="match status" value="1"/>
</dbReference>
<organism evidence="3 4">
    <name type="scientific">Candidatus Nealsonbacteria bacterium CG10_big_fil_rev_8_21_14_0_10_37_25</name>
    <dbReference type="NCBI Taxonomy" id="1974711"/>
    <lineage>
        <taxon>Bacteria</taxon>
        <taxon>Candidatus Nealsoniibacteriota</taxon>
    </lineage>
</organism>
<comment type="caution">
    <text evidence="3">The sequence shown here is derived from an EMBL/GenBank/DDBJ whole genome shotgun (WGS) entry which is preliminary data.</text>
</comment>
<dbReference type="Pfam" id="PF25788">
    <property type="entry name" value="Ig_Rha78A_N"/>
    <property type="match status" value="1"/>
</dbReference>
<dbReference type="PROSITE" id="PS50093">
    <property type="entry name" value="PKD"/>
    <property type="match status" value="1"/>
</dbReference>
<dbReference type="SUPFAM" id="SSF49299">
    <property type="entry name" value="PKD domain"/>
    <property type="match status" value="1"/>
</dbReference>